<proteinExistence type="predicted"/>
<dbReference type="EMBL" id="MG757154">
    <property type="protein sequence ID" value="AVD99461.1"/>
    <property type="molecule type" value="Genomic_DNA"/>
</dbReference>
<sequence length="89" mass="11132">MPLPQQPRTFVIAPFYRQAFLFCKEMGWYPRDVTIFVDLDHLLGWRFNGREVWWLDRMWPCRTQEDVWHMERMMLIARINGADIRRWWT</sequence>
<organism evidence="1 2">
    <name type="scientific">Streptomyces phage Bing</name>
    <dbReference type="NCBI Taxonomy" id="2079427"/>
    <lineage>
        <taxon>Viruses</taxon>
        <taxon>Duplodnaviria</taxon>
        <taxon>Heunggongvirae</taxon>
        <taxon>Uroviricota</taxon>
        <taxon>Caudoviricetes</taxon>
        <taxon>Bingvirus</taxon>
        <taxon>Bingvirus bing</taxon>
    </lineage>
</organism>
<dbReference type="Proteomes" id="UP000241360">
    <property type="component" value="Segment"/>
</dbReference>
<evidence type="ECO:0000313" key="2">
    <source>
        <dbReference type="Proteomes" id="UP000241360"/>
    </source>
</evidence>
<evidence type="ECO:0000313" key="1">
    <source>
        <dbReference type="EMBL" id="AVD99461.1"/>
    </source>
</evidence>
<gene>
    <name evidence="1" type="ORF">SEA_BING_39</name>
</gene>
<keyword evidence="2" id="KW-1185">Reference proteome</keyword>
<accession>A0A2L1IW91</accession>
<protein>
    <submittedName>
        <fullName evidence="1">Uncharacterized protein</fullName>
    </submittedName>
</protein>
<reference evidence="2" key="1">
    <citation type="submission" date="2018-01" db="EMBL/GenBank/DDBJ databases">
        <authorList>
            <person name="Wardenburg K.E."/>
            <person name="Rana S."/>
            <person name="Felix E."/>
            <person name="Puentes R.J."/>
            <person name="Shaffer C.D."/>
            <person name="Weston-Hafer K.A."/>
            <person name="Russell D.A."/>
            <person name="Pope W.H."/>
            <person name="Jacobs-Sera D."/>
            <person name="Hendrix R.W."/>
            <person name="Hatfull G.F."/>
        </authorList>
    </citation>
    <scope>NUCLEOTIDE SEQUENCE [LARGE SCALE GENOMIC DNA]</scope>
</reference>
<name>A0A2L1IW91_9CAUD</name>